<comment type="caution">
    <text evidence="2">The sequence shown here is derived from an EMBL/GenBank/DDBJ whole genome shotgun (WGS) entry which is preliminary data.</text>
</comment>
<organism evidence="2 3">
    <name type="scientific">Paraglomus occultum</name>
    <dbReference type="NCBI Taxonomy" id="144539"/>
    <lineage>
        <taxon>Eukaryota</taxon>
        <taxon>Fungi</taxon>
        <taxon>Fungi incertae sedis</taxon>
        <taxon>Mucoromycota</taxon>
        <taxon>Glomeromycotina</taxon>
        <taxon>Glomeromycetes</taxon>
        <taxon>Paraglomerales</taxon>
        <taxon>Paraglomeraceae</taxon>
        <taxon>Paraglomus</taxon>
    </lineage>
</organism>
<dbReference type="EMBL" id="CAJVPJ010003043">
    <property type="protein sequence ID" value="CAG8633786.1"/>
    <property type="molecule type" value="Genomic_DNA"/>
</dbReference>
<reference evidence="2" key="1">
    <citation type="submission" date="2021-06" db="EMBL/GenBank/DDBJ databases">
        <authorList>
            <person name="Kallberg Y."/>
            <person name="Tangrot J."/>
            <person name="Rosling A."/>
        </authorList>
    </citation>
    <scope>NUCLEOTIDE SEQUENCE</scope>
    <source>
        <strain evidence="2">IA702</strain>
    </source>
</reference>
<dbReference type="SUPFAM" id="SSF47769">
    <property type="entry name" value="SAM/Pointed domain"/>
    <property type="match status" value="1"/>
</dbReference>
<sequence length="145" mass="16537">TTNNAPGRRRAKKKNCMTKMTKKRKVSTTSAHSYETRSTTRQPPVSRDMSDVQPLVPLQESKSLSSAVARPSINQVNQWCIDEVIQYLQGIYPNISEKTVRILEENEVDGYTFLNLTKEELVNYPYNMAGGPAFRISKHVQEFKV</sequence>
<dbReference type="OrthoDB" id="2409171at2759"/>
<dbReference type="InterPro" id="IPR013761">
    <property type="entry name" value="SAM/pointed_sf"/>
</dbReference>
<protein>
    <submittedName>
        <fullName evidence="2">8405_t:CDS:1</fullName>
    </submittedName>
</protein>
<dbReference type="AlphaFoldDB" id="A0A9N9DCZ0"/>
<evidence type="ECO:0000313" key="3">
    <source>
        <dbReference type="Proteomes" id="UP000789572"/>
    </source>
</evidence>
<feature type="non-terminal residue" evidence="2">
    <location>
        <position position="145"/>
    </location>
</feature>
<proteinExistence type="predicted"/>
<dbReference type="Proteomes" id="UP000789572">
    <property type="component" value="Unassembled WGS sequence"/>
</dbReference>
<feature type="compositionally biased region" description="Basic residues" evidence="1">
    <location>
        <begin position="7"/>
        <end position="26"/>
    </location>
</feature>
<feature type="compositionally biased region" description="Polar residues" evidence="1">
    <location>
        <begin position="27"/>
        <end position="43"/>
    </location>
</feature>
<accession>A0A9N9DCZ0</accession>
<evidence type="ECO:0000313" key="2">
    <source>
        <dbReference type="EMBL" id="CAG8633786.1"/>
    </source>
</evidence>
<name>A0A9N9DCZ0_9GLOM</name>
<feature type="region of interest" description="Disordered" evidence="1">
    <location>
        <begin position="1"/>
        <end position="54"/>
    </location>
</feature>
<evidence type="ECO:0000256" key="1">
    <source>
        <dbReference type="SAM" id="MobiDB-lite"/>
    </source>
</evidence>
<dbReference type="Gene3D" id="1.10.150.50">
    <property type="entry name" value="Transcription Factor, Ets-1"/>
    <property type="match status" value="1"/>
</dbReference>
<gene>
    <name evidence="2" type="ORF">POCULU_LOCUS9040</name>
</gene>
<keyword evidence="3" id="KW-1185">Reference proteome</keyword>